<dbReference type="Gene3D" id="3.10.129.10">
    <property type="entry name" value="Hotdog Thioesterase"/>
    <property type="match status" value="1"/>
</dbReference>
<reference evidence="2 3" key="1">
    <citation type="submission" date="2019-03" db="EMBL/GenBank/DDBJ databases">
        <title>Genomic Encyclopedia of Type Strains, Phase IV (KMG-IV): sequencing the most valuable type-strain genomes for metagenomic binning, comparative biology and taxonomic classification.</title>
        <authorList>
            <person name="Goeker M."/>
        </authorList>
    </citation>
    <scope>NUCLEOTIDE SEQUENCE [LARGE SCALE GENOMIC DNA]</scope>
    <source>
        <strain evidence="2 3">DSM 45765</strain>
    </source>
</reference>
<dbReference type="AlphaFoldDB" id="A0A4R2Q2G1"/>
<dbReference type="EMBL" id="SLXQ01000023">
    <property type="protein sequence ID" value="TCP42609.1"/>
    <property type="molecule type" value="Genomic_DNA"/>
</dbReference>
<dbReference type="PIRSF" id="PIRSF018072">
    <property type="entry name" value="UCP018072"/>
    <property type="match status" value="1"/>
</dbReference>
<evidence type="ECO:0000313" key="2">
    <source>
        <dbReference type="EMBL" id="TCP42609.1"/>
    </source>
</evidence>
<dbReference type="InterPro" id="IPR039569">
    <property type="entry name" value="FAS1-like_DH_region"/>
</dbReference>
<keyword evidence="3" id="KW-1185">Reference proteome</keyword>
<dbReference type="Pfam" id="PF13452">
    <property type="entry name" value="FAS1_DH_region"/>
    <property type="match status" value="1"/>
</dbReference>
<dbReference type="OrthoDB" id="5415111at2"/>
<comment type="caution">
    <text evidence="2">The sequence shown here is derived from an EMBL/GenBank/DDBJ whole genome shotgun (WGS) entry which is preliminary data.</text>
</comment>
<proteinExistence type="predicted"/>
<dbReference type="Proteomes" id="UP000294911">
    <property type="component" value="Unassembled WGS sequence"/>
</dbReference>
<dbReference type="InterPro" id="IPR029069">
    <property type="entry name" value="HotDog_dom_sf"/>
</dbReference>
<accession>A0A4R2Q2G1</accession>
<protein>
    <submittedName>
        <fullName evidence="2">MaoC dehydratase-like protein</fullName>
    </submittedName>
</protein>
<evidence type="ECO:0000313" key="3">
    <source>
        <dbReference type="Proteomes" id="UP000294911"/>
    </source>
</evidence>
<dbReference type="InterPro" id="IPR016709">
    <property type="entry name" value="HadA-like"/>
</dbReference>
<gene>
    <name evidence="2" type="ORF">EV191_1238</name>
</gene>
<sequence length="156" mass="16884">MADRGLIGRELGTVRFPVERGKLAELARSFDAPEPLWSDREAAREAGFDDIPAPPTATVVADLWREHGALDGAIRLGLDTTNLLHGEASWQFFAPVRCGDELTARSSVVDVNERVGKRGGAMTLVAIETSYTNQHGEQVATRRDVVVEKGGNSSAR</sequence>
<name>A0A4R2Q2G1_9PSEU</name>
<dbReference type="RefSeq" id="WP_132880805.1">
    <property type="nucleotide sequence ID" value="NZ_SLXQ01000023.1"/>
</dbReference>
<dbReference type="SUPFAM" id="SSF54637">
    <property type="entry name" value="Thioesterase/thiol ester dehydrase-isomerase"/>
    <property type="match status" value="1"/>
</dbReference>
<organism evidence="2 3">
    <name type="scientific">Tamaricihabitans halophyticus</name>
    <dbReference type="NCBI Taxonomy" id="1262583"/>
    <lineage>
        <taxon>Bacteria</taxon>
        <taxon>Bacillati</taxon>
        <taxon>Actinomycetota</taxon>
        <taxon>Actinomycetes</taxon>
        <taxon>Pseudonocardiales</taxon>
        <taxon>Pseudonocardiaceae</taxon>
        <taxon>Tamaricihabitans</taxon>
    </lineage>
</organism>
<dbReference type="CDD" id="cd03441">
    <property type="entry name" value="R_hydratase_like"/>
    <property type="match status" value="1"/>
</dbReference>
<evidence type="ECO:0000259" key="1">
    <source>
        <dbReference type="Pfam" id="PF13452"/>
    </source>
</evidence>
<feature type="domain" description="FAS1-like dehydratase" evidence="1">
    <location>
        <begin position="6"/>
        <end position="141"/>
    </location>
</feature>